<dbReference type="PANTHER" id="PTHR30288:SF0">
    <property type="entry name" value="FLAGELLAR HOOK-ASSOCIATED PROTEIN 2"/>
    <property type="match status" value="1"/>
</dbReference>
<feature type="domain" description="Flagellar hook-associated protein 2 C-terminal" evidence="7">
    <location>
        <begin position="574"/>
        <end position="669"/>
    </location>
</feature>
<proteinExistence type="inferred from homology"/>
<comment type="subcellular location">
    <subcellularLocation>
        <location evidence="5">Secreted</location>
    </subcellularLocation>
    <subcellularLocation>
        <location evidence="5">Bacterial flagellum</location>
    </subcellularLocation>
</comment>
<comment type="function">
    <text evidence="5">Required for morphogenesis and for the elongation of the flagellar filament by facilitating polymerization of the flagellin monomers at the tip of growing filament. Forms a capping structure, which prevents flagellin subunits (transported through the central channel of the flagellum) from leaking out without polymerization at the distal end.</text>
</comment>
<dbReference type="Pfam" id="PF02465">
    <property type="entry name" value="FliD_N"/>
    <property type="match status" value="1"/>
</dbReference>
<keyword evidence="8" id="KW-0969">Cilium</keyword>
<keyword evidence="5" id="KW-0964">Secreted</keyword>
<dbReference type="EMBL" id="JAVDVX010000002">
    <property type="protein sequence ID" value="MDR7089417.1"/>
    <property type="molecule type" value="Genomic_DNA"/>
</dbReference>
<protein>
    <recommendedName>
        <fullName evidence="5">Flagellar hook-associated protein 2</fullName>
        <shortName evidence="5">HAP2</shortName>
    </recommendedName>
    <alternativeName>
        <fullName evidence="5">Flagellar cap protein</fullName>
    </alternativeName>
</protein>
<evidence type="ECO:0000256" key="3">
    <source>
        <dbReference type="ARBA" id="ARBA00023054"/>
    </source>
</evidence>
<dbReference type="InterPro" id="IPR040026">
    <property type="entry name" value="FliD"/>
</dbReference>
<dbReference type="InterPro" id="IPR003481">
    <property type="entry name" value="FliD_N"/>
</dbReference>
<sequence length="689" mass="72322">MGVLMVSGTSSTTSNNGSTGSSIISALGTGSGIDTNKLADQLTEASKMVQAERLTTKKTLLETQISDFGLLRSSLSKLETAAAALGSADTFNAKALSIPETTLLGITKLDAKAVAGSYQLKVEQVAQAQSLSSGTFSSMTAPIGKGTLTIRLGEWNAAVNDFEVDSTKTGATITIDDTNNSLTGLRDAINKANIGVSASIVSDGGSFKLLLASKSGAKNEIEITAAEDAGALGLASFNFNETTRNLTQLQEGLDAKVRVNGLLVSRESNQIKDVVEGLEFDLFASSLTETVSVTINEDKSIAEQTIRDFVTAYNTFKTEVEKLVGFDTEAKGYGSLHRDPLASSMMKGLRNILSASVPGLSGGFTSLSNLGIRTELDGSLKITESEGNTGFRAAIDNNFALVRDLFVPKTSASVSGIEVTKYSAKSQPGTYDVVITQQPSKGKLTAGAMVATFPLDTTGKDYSFKLKLNDIETATITLPAGKIYTSGAELATELQSLINLDTNLKAVKSTLAVSFDAGKLVFTSDSYGSTSKVEFSTIGADMTDLGISVGAGTTGTNVGGTVNGEVAFGYGNVLLPALNTKAEGLSMTVQPGTTSGSITFSRGFAGTMTTMINDYLKTSGLIKEREANINKDIDNVKDDEETLNRRSEAYRARLMAQFQAMESIVRGLNSTGDFLDGILDRLPFTAKSG</sequence>
<evidence type="ECO:0000313" key="8">
    <source>
        <dbReference type="EMBL" id="MDR7089417.1"/>
    </source>
</evidence>
<dbReference type="Proteomes" id="UP001253595">
    <property type="component" value="Unassembled WGS sequence"/>
</dbReference>
<dbReference type="InterPro" id="IPR010809">
    <property type="entry name" value="FliD_C"/>
</dbReference>
<dbReference type="Pfam" id="PF07195">
    <property type="entry name" value="FliD_C"/>
    <property type="match status" value="2"/>
</dbReference>
<dbReference type="PANTHER" id="PTHR30288">
    <property type="entry name" value="FLAGELLAR CAP/ASSEMBLY PROTEIN FLID"/>
    <property type="match status" value="1"/>
</dbReference>
<gene>
    <name evidence="8" type="ORF">J2X05_001423</name>
</gene>
<name>A0ABU1UW56_9GAMM</name>
<keyword evidence="8" id="KW-0282">Flagellum</keyword>
<evidence type="ECO:0000256" key="1">
    <source>
        <dbReference type="ARBA" id="ARBA00009764"/>
    </source>
</evidence>
<evidence type="ECO:0000256" key="4">
    <source>
        <dbReference type="ARBA" id="ARBA00023143"/>
    </source>
</evidence>
<evidence type="ECO:0000256" key="5">
    <source>
        <dbReference type="RuleBase" id="RU362066"/>
    </source>
</evidence>
<comment type="subunit">
    <text evidence="2 5">Homopentamer.</text>
</comment>
<reference evidence="8 9" key="1">
    <citation type="submission" date="2023-07" db="EMBL/GenBank/DDBJ databases">
        <title>Sorghum-associated microbial communities from plants grown in Nebraska, USA.</title>
        <authorList>
            <person name="Schachtman D."/>
        </authorList>
    </citation>
    <scope>NUCLEOTIDE SEQUENCE [LARGE SCALE GENOMIC DNA]</scope>
    <source>
        <strain evidence="8 9">BE190</strain>
    </source>
</reference>
<keyword evidence="8" id="KW-0966">Cell projection</keyword>
<accession>A0ABU1UW56</accession>
<keyword evidence="4 5" id="KW-0975">Bacterial flagellum</keyword>
<comment type="similarity">
    <text evidence="1 5">Belongs to the FliD family.</text>
</comment>
<feature type="domain" description="Flagellar hook-associated protein 2 N-terminal" evidence="6">
    <location>
        <begin position="31"/>
        <end position="129"/>
    </location>
</feature>
<dbReference type="RefSeq" id="WP_310070509.1">
    <property type="nucleotide sequence ID" value="NZ_JAVDVX010000002.1"/>
</dbReference>
<evidence type="ECO:0000259" key="6">
    <source>
        <dbReference type="Pfam" id="PF02465"/>
    </source>
</evidence>
<evidence type="ECO:0000256" key="2">
    <source>
        <dbReference type="ARBA" id="ARBA00011255"/>
    </source>
</evidence>
<organism evidence="8 9">
    <name type="scientific">Cellvibrio fibrivorans</name>
    <dbReference type="NCBI Taxonomy" id="126350"/>
    <lineage>
        <taxon>Bacteria</taxon>
        <taxon>Pseudomonadati</taxon>
        <taxon>Pseudomonadota</taxon>
        <taxon>Gammaproteobacteria</taxon>
        <taxon>Cellvibrionales</taxon>
        <taxon>Cellvibrionaceae</taxon>
        <taxon>Cellvibrio</taxon>
    </lineage>
</organism>
<keyword evidence="9" id="KW-1185">Reference proteome</keyword>
<keyword evidence="3" id="KW-0175">Coiled coil</keyword>
<evidence type="ECO:0000259" key="7">
    <source>
        <dbReference type="Pfam" id="PF07195"/>
    </source>
</evidence>
<feature type="domain" description="Flagellar hook-associated protein 2 C-terminal" evidence="7">
    <location>
        <begin position="254"/>
        <end position="411"/>
    </location>
</feature>
<comment type="caution">
    <text evidence="8">The sequence shown here is derived from an EMBL/GenBank/DDBJ whole genome shotgun (WGS) entry which is preliminary data.</text>
</comment>
<evidence type="ECO:0000313" key="9">
    <source>
        <dbReference type="Proteomes" id="UP001253595"/>
    </source>
</evidence>